<keyword evidence="5" id="KW-0963">Cytoplasm</keyword>
<comment type="subcellular location">
    <subcellularLocation>
        <location evidence="5">Cytoplasm</location>
    </subcellularLocation>
</comment>
<organism evidence="6 7">
    <name type="scientific">Thermoflavifilum aggregans</name>
    <dbReference type="NCBI Taxonomy" id="454188"/>
    <lineage>
        <taxon>Bacteria</taxon>
        <taxon>Pseudomonadati</taxon>
        <taxon>Bacteroidota</taxon>
        <taxon>Chitinophagia</taxon>
        <taxon>Chitinophagales</taxon>
        <taxon>Chitinophagaceae</taxon>
        <taxon>Thermoflavifilum</taxon>
    </lineage>
</organism>
<keyword evidence="7" id="KW-1185">Reference proteome</keyword>
<keyword evidence="3 5" id="KW-0949">S-adenosyl-L-methionine</keyword>
<dbReference type="Gene3D" id="3.40.1280.10">
    <property type="match status" value="1"/>
</dbReference>
<evidence type="ECO:0000256" key="4">
    <source>
        <dbReference type="ARBA" id="ARBA00038303"/>
    </source>
</evidence>
<accession>A0A2M9CVD5</accession>
<dbReference type="EMBL" id="PGFG01000001">
    <property type="protein sequence ID" value="PJJ75768.1"/>
    <property type="molecule type" value="Genomic_DNA"/>
</dbReference>
<feature type="binding site" evidence="5">
    <location>
        <position position="103"/>
    </location>
    <ligand>
        <name>S-adenosyl-L-methionine</name>
        <dbReference type="ChEBI" id="CHEBI:59789"/>
    </ligand>
</feature>
<proteinExistence type="inferred from homology"/>
<dbReference type="AlphaFoldDB" id="A0A2M9CVD5"/>
<evidence type="ECO:0000313" key="7">
    <source>
        <dbReference type="Proteomes" id="UP000230000"/>
    </source>
</evidence>
<dbReference type="CDD" id="cd18081">
    <property type="entry name" value="RlmH-like"/>
    <property type="match status" value="1"/>
</dbReference>
<comment type="catalytic activity">
    <reaction evidence="5">
        <text>pseudouridine(1915) in 23S rRNA + S-adenosyl-L-methionine = N(3)-methylpseudouridine(1915) in 23S rRNA + S-adenosyl-L-homocysteine + H(+)</text>
        <dbReference type="Rhea" id="RHEA:42752"/>
        <dbReference type="Rhea" id="RHEA-COMP:10221"/>
        <dbReference type="Rhea" id="RHEA-COMP:10222"/>
        <dbReference type="ChEBI" id="CHEBI:15378"/>
        <dbReference type="ChEBI" id="CHEBI:57856"/>
        <dbReference type="ChEBI" id="CHEBI:59789"/>
        <dbReference type="ChEBI" id="CHEBI:65314"/>
        <dbReference type="ChEBI" id="CHEBI:74486"/>
        <dbReference type="EC" id="2.1.1.177"/>
    </reaction>
</comment>
<evidence type="ECO:0000256" key="2">
    <source>
        <dbReference type="ARBA" id="ARBA00022679"/>
    </source>
</evidence>
<dbReference type="PANTHER" id="PTHR33603">
    <property type="entry name" value="METHYLTRANSFERASE"/>
    <property type="match status" value="1"/>
</dbReference>
<dbReference type="Proteomes" id="UP000230000">
    <property type="component" value="Unassembled WGS sequence"/>
</dbReference>
<dbReference type="InterPro" id="IPR029026">
    <property type="entry name" value="tRNA_m1G_MTases_N"/>
</dbReference>
<dbReference type="OrthoDB" id="9806643at2"/>
<dbReference type="PANTHER" id="PTHR33603:SF1">
    <property type="entry name" value="RIBOSOMAL RNA LARGE SUBUNIT METHYLTRANSFERASE H"/>
    <property type="match status" value="1"/>
</dbReference>
<dbReference type="InterPro" id="IPR029028">
    <property type="entry name" value="Alpha/beta_knot_MTases"/>
</dbReference>
<comment type="caution">
    <text evidence="6">The sequence shown here is derived from an EMBL/GenBank/DDBJ whole genome shotgun (WGS) entry which is preliminary data.</text>
</comment>
<dbReference type="HAMAP" id="MF_00658">
    <property type="entry name" value="23SrRNA_methyltr_H"/>
    <property type="match status" value="1"/>
</dbReference>
<gene>
    <name evidence="5" type="primary">rlmH</name>
    <name evidence="6" type="ORF">BXY57_1355</name>
</gene>
<comment type="function">
    <text evidence="5">Specifically methylates the pseudouridine at position 1915 (m3Psi1915) in 23S rRNA.</text>
</comment>
<evidence type="ECO:0000256" key="1">
    <source>
        <dbReference type="ARBA" id="ARBA00022603"/>
    </source>
</evidence>
<reference evidence="6 7" key="1">
    <citation type="submission" date="2017-11" db="EMBL/GenBank/DDBJ databases">
        <title>Genomic Encyclopedia of Archaeal and Bacterial Type Strains, Phase II (KMG-II): From Individual Species to Whole Genera.</title>
        <authorList>
            <person name="Goeker M."/>
        </authorList>
    </citation>
    <scope>NUCLEOTIDE SEQUENCE [LARGE SCALE GENOMIC DNA]</scope>
    <source>
        <strain evidence="6 7">DSM 27268</strain>
    </source>
</reference>
<sequence>MRIVIWAIAKKTDPRLEKAISEYAERLNHFIPLHTELIPPAQPTTDFQAARRIEADRVLQRLREKDYLVLLDEHGKAFSTTEWAAWMAERQMENISRLIFVIGGAYGMDEQLKQKARLMISLSRLTFPHQLARLILTEQLYRVFTILHHQPYHHES</sequence>
<feature type="binding site" evidence="5">
    <location>
        <begin position="122"/>
        <end position="127"/>
    </location>
    <ligand>
        <name>S-adenosyl-L-methionine</name>
        <dbReference type="ChEBI" id="CHEBI:59789"/>
    </ligand>
</feature>
<keyword evidence="1 5" id="KW-0489">Methyltransferase</keyword>
<dbReference type="Pfam" id="PF02590">
    <property type="entry name" value="SPOUT_MTase"/>
    <property type="match status" value="1"/>
</dbReference>
<protein>
    <recommendedName>
        <fullName evidence="5">Ribosomal RNA large subunit methyltransferase H</fullName>
        <ecNumber evidence="5">2.1.1.177</ecNumber>
    </recommendedName>
    <alternativeName>
        <fullName evidence="5">23S rRNA (pseudouridine1915-N3)-methyltransferase</fullName>
    </alternativeName>
    <alternativeName>
        <fullName evidence="5">23S rRNA m3Psi1915 methyltransferase</fullName>
    </alternativeName>
    <alternativeName>
        <fullName evidence="5">rRNA (pseudouridine-N3-)-methyltransferase RlmH</fullName>
    </alternativeName>
</protein>
<keyword evidence="5" id="KW-0698">rRNA processing</keyword>
<dbReference type="InterPro" id="IPR003742">
    <property type="entry name" value="RlmH-like"/>
</dbReference>
<dbReference type="GO" id="GO:0070038">
    <property type="term" value="F:rRNA (pseudouridine-N3-)-methyltransferase activity"/>
    <property type="evidence" value="ECO:0007669"/>
    <property type="project" value="UniProtKB-UniRule"/>
</dbReference>
<comment type="similarity">
    <text evidence="4 5">Belongs to the RNA methyltransferase RlmH family.</text>
</comment>
<dbReference type="EC" id="2.1.1.177" evidence="5"/>
<dbReference type="GO" id="GO:0005737">
    <property type="term" value="C:cytoplasm"/>
    <property type="evidence" value="ECO:0007669"/>
    <property type="project" value="UniProtKB-SubCell"/>
</dbReference>
<comment type="subunit">
    <text evidence="5">Homodimer.</text>
</comment>
<evidence type="ECO:0000313" key="6">
    <source>
        <dbReference type="EMBL" id="PJJ75768.1"/>
    </source>
</evidence>
<keyword evidence="2 5" id="KW-0808">Transferase</keyword>
<dbReference type="SUPFAM" id="SSF75217">
    <property type="entry name" value="alpha/beta knot"/>
    <property type="match status" value="1"/>
</dbReference>
<feature type="binding site" evidence="5">
    <location>
        <position position="71"/>
    </location>
    <ligand>
        <name>S-adenosyl-L-methionine</name>
        <dbReference type="ChEBI" id="CHEBI:59789"/>
    </ligand>
</feature>
<dbReference type="PIRSF" id="PIRSF004505">
    <property type="entry name" value="MT_bac"/>
    <property type="match status" value="1"/>
</dbReference>
<dbReference type="RefSeq" id="WP_100314332.1">
    <property type="nucleotide sequence ID" value="NZ_PGFG01000001.1"/>
</dbReference>
<evidence type="ECO:0000256" key="5">
    <source>
        <dbReference type="HAMAP-Rule" id="MF_00658"/>
    </source>
</evidence>
<name>A0A2M9CVD5_9BACT</name>
<evidence type="ECO:0000256" key="3">
    <source>
        <dbReference type="ARBA" id="ARBA00022691"/>
    </source>
</evidence>